<dbReference type="Proteomes" id="UP000695562">
    <property type="component" value="Unassembled WGS sequence"/>
</dbReference>
<reference evidence="7" key="1">
    <citation type="submission" date="2020-01" db="EMBL/GenBank/DDBJ databases">
        <title>Development of genomics and gene disruption for Polysphondylium violaceum indicates a role for the polyketide synthase stlB in stalk morphogenesis.</title>
        <authorList>
            <person name="Narita B."/>
            <person name="Kawabe Y."/>
            <person name="Kin K."/>
            <person name="Saito T."/>
            <person name="Gibbs R."/>
            <person name="Kuspa A."/>
            <person name="Muzny D."/>
            <person name="Queller D."/>
            <person name="Richards S."/>
            <person name="Strassman J."/>
            <person name="Sucgang R."/>
            <person name="Worley K."/>
            <person name="Schaap P."/>
        </authorList>
    </citation>
    <scope>NUCLEOTIDE SEQUENCE</scope>
    <source>
        <strain evidence="7">QSvi11</strain>
    </source>
</reference>
<comment type="caution">
    <text evidence="7">The sequence shown here is derived from an EMBL/GenBank/DDBJ whole genome shotgun (WGS) entry which is preliminary data.</text>
</comment>
<dbReference type="AlphaFoldDB" id="A0A8J4PW26"/>
<sequence>MVYFENNYIDLTFSAQTNYLYFNFTTAGPDTTIYFVCHIYPEPVNYRDYPFYYNEILQLYVIQFTLPMKLLEQELDYSIWISSYEITSEAIQAKFTTNGTLHVLSESGDQFPPLIKSISAIQTPVSITYSATDTTPQSLGWIVKIDETTGLESANFTVTSDLDIVGYNFTFLPQDAISVDGITLTFSISFNMAPINCTKSHVYKISFASLRDITGRVSQFNAINYQLDPPTFLNPFYNFASAETSVTLTCLDTPTLDVTPPKLKSIMYYTPSEYLNTATQFRSLAVTFIFEDTFGILYKNLPVMFLQSFVADELQVIACETPTILSTSVLTRVTYTTNCKYPYGFGYPNHILISISGVFDTSYNLGYINNNYLDTNATDAALSLETFSTNQGYVFLYGYNMVIPNDPLFNCTFDLEFGESKLFGYAPTKFLIFEPVSIAFKIPDVIAPVGQFYLIIQSPRGKSRRVLIEFQPWVPESSLSQSSSSSSEPSSSSDHSSSLAPPTKAPETLPPVVNKCPGAPVCGGDGKGKCESIGCVCVPPYIGFDCSSLVIPIVVNPNTTTPNTNISIDIPTSQGSKEVTLSSLVQIISLREMSNDDIVYQHLFKEWVYTNISKQQPQYLYQTNITTNDGKTTAINVTVTYYEQQQFIIFAQQNITMNPNSFKYQVSLSQYSFQSHSNYLQLIMSTQFQSDEQDACSYKDFTDFNQDEYLIMQINNHIFNARFIKRALVDNRPTLITNQLINNDKYVSADTPKSSTSFIGINIPYYTRDVIIDPDFSILLSTDSAKDKKGSTCMQGNSSKLSGAKIAGIVVGSVVFVTAVVVSVTYHFYLKKKRADQLKRMNNKLERMNRNNSN</sequence>
<keyword evidence="8" id="KW-1185">Reference proteome</keyword>
<name>A0A8J4PW26_9MYCE</name>
<feature type="domain" description="ComC supersandwich" evidence="3">
    <location>
        <begin position="568"/>
        <end position="779"/>
    </location>
</feature>
<feature type="domain" description="DUF7949" evidence="6">
    <location>
        <begin position="516"/>
        <end position="548"/>
    </location>
</feature>
<dbReference type="Pfam" id="PF25820">
    <property type="entry name" value="DUF7949"/>
    <property type="match status" value="1"/>
</dbReference>
<evidence type="ECO:0000259" key="6">
    <source>
        <dbReference type="Pfam" id="PF25820"/>
    </source>
</evidence>
<keyword evidence="2" id="KW-1133">Transmembrane helix</keyword>
<evidence type="ECO:0008006" key="9">
    <source>
        <dbReference type="Google" id="ProtNLM"/>
    </source>
</evidence>
<dbReference type="InterPro" id="IPR055463">
    <property type="entry name" value="DUF7035"/>
</dbReference>
<dbReference type="EMBL" id="AJWJ01000135">
    <property type="protein sequence ID" value="KAF2074676.1"/>
    <property type="molecule type" value="Genomic_DNA"/>
</dbReference>
<feature type="region of interest" description="Disordered" evidence="1">
    <location>
        <begin position="477"/>
        <end position="506"/>
    </location>
</feature>
<evidence type="ECO:0000259" key="4">
    <source>
        <dbReference type="Pfam" id="PF23033"/>
    </source>
</evidence>
<dbReference type="InterPro" id="IPR054484">
    <property type="entry name" value="ComC_SSD"/>
</dbReference>
<evidence type="ECO:0000256" key="2">
    <source>
        <dbReference type="SAM" id="Phobius"/>
    </source>
</evidence>
<dbReference type="Pfam" id="PF22933">
    <property type="entry name" value="ComC_SSD"/>
    <property type="match status" value="1"/>
</dbReference>
<dbReference type="InterPro" id="IPR055462">
    <property type="entry name" value="DUF7034"/>
</dbReference>
<keyword evidence="2" id="KW-0812">Transmembrane</keyword>
<protein>
    <recommendedName>
        <fullName evidence="9">EGF-like domain-containing protein</fullName>
    </recommendedName>
</protein>
<evidence type="ECO:0000259" key="5">
    <source>
        <dbReference type="Pfam" id="PF23034"/>
    </source>
</evidence>
<accession>A0A8J4PW26</accession>
<evidence type="ECO:0000313" key="7">
    <source>
        <dbReference type="EMBL" id="KAF2074676.1"/>
    </source>
</evidence>
<proteinExistence type="predicted"/>
<dbReference type="PANTHER" id="PTHR31378">
    <property type="entry name" value="EGF-LIKE DOMAIN-CONTAINING PROTEIN-RELATED-RELATED"/>
    <property type="match status" value="1"/>
</dbReference>
<feature type="domain" description="DUF7034" evidence="4">
    <location>
        <begin position="261"/>
        <end position="376"/>
    </location>
</feature>
<feature type="compositionally biased region" description="Low complexity" evidence="1">
    <location>
        <begin position="477"/>
        <end position="498"/>
    </location>
</feature>
<dbReference type="InterPro" id="IPR057709">
    <property type="entry name" value="DUF7949"/>
</dbReference>
<keyword evidence="2" id="KW-0472">Membrane</keyword>
<organism evidence="7 8">
    <name type="scientific">Polysphondylium violaceum</name>
    <dbReference type="NCBI Taxonomy" id="133409"/>
    <lineage>
        <taxon>Eukaryota</taxon>
        <taxon>Amoebozoa</taxon>
        <taxon>Evosea</taxon>
        <taxon>Eumycetozoa</taxon>
        <taxon>Dictyostelia</taxon>
        <taxon>Dictyosteliales</taxon>
        <taxon>Dictyosteliaceae</taxon>
        <taxon>Polysphondylium</taxon>
    </lineage>
</organism>
<gene>
    <name evidence="7" type="ORF">CYY_004026</name>
</gene>
<dbReference type="Pfam" id="PF23034">
    <property type="entry name" value="DUF7035"/>
    <property type="match status" value="1"/>
</dbReference>
<dbReference type="PANTHER" id="PTHR31378:SF17">
    <property type="match status" value="1"/>
</dbReference>
<evidence type="ECO:0000313" key="8">
    <source>
        <dbReference type="Proteomes" id="UP000695562"/>
    </source>
</evidence>
<feature type="transmembrane region" description="Helical" evidence="2">
    <location>
        <begin position="806"/>
        <end position="830"/>
    </location>
</feature>
<evidence type="ECO:0000259" key="3">
    <source>
        <dbReference type="Pfam" id="PF22933"/>
    </source>
</evidence>
<feature type="domain" description="DUF7035" evidence="5">
    <location>
        <begin position="108"/>
        <end position="250"/>
    </location>
</feature>
<evidence type="ECO:0000256" key="1">
    <source>
        <dbReference type="SAM" id="MobiDB-lite"/>
    </source>
</evidence>
<dbReference type="Pfam" id="PF23033">
    <property type="entry name" value="DUF7034"/>
    <property type="match status" value="1"/>
</dbReference>